<accession>A0AAV9ZHT1</accession>
<proteinExistence type="predicted"/>
<evidence type="ECO:0008006" key="3">
    <source>
        <dbReference type="Google" id="ProtNLM"/>
    </source>
</evidence>
<organism evidence="1 2">
    <name type="scientific">Favolaschia claudopus</name>
    <dbReference type="NCBI Taxonomy" id="2862362"/>
    <lineage>
        <taxon>Eukaryota</taxon>
        <taxon>Fungi</taxon>
        <taxon>Dikarya</taxon>
        <taxon>Basidiomycota</taxon>
        <taxon>Agaricomycotina</taxon>
        <taxon>Agaricomycetes</taxon>
        <taxon>Agaricomycetidae</taxon>
        <taxon>Agaricales</taxon>
        <taxon>Marasmiineae</taxon>
        <taxon>Mycenaceae</taxon>
        <taxon>Favolaschia</taxon>
    </lineage>
</organism>
<name>A0AAV9ZHT1_9AGAR</name>
<evidence type="ECO:0000313" key="2">
    <source>
        <dbReference type="Proteomes" id="UP001362999"/>
    </source>
</evidence>
<gene>
    <name evidence="1" type="ORF">R3P38DRAFT_3459755</name>
</gene>
<comment type="caution">
    <text evidence="1">The sequence shown here is derived from an EMBL/GenBank/DDBJ whole genome shotgun (WGS) entry which is preliminary data.</text>
</comment>
<evidence type="ECO:0000313" key="1">
    <source>
        <dbReference type="EMBL" id="KAK6981704.1"/>
    </source>
</evidence>
<dbReference type="AlphaFoldDB" id="A0AAV9ZHT1"/>
<reference evidence="1 2" key="1">
    <citation type="journal article" date="2024" name="J Genomics">
        <title>Draft genome sequencing and assembly of Favolaschia claudopus CIRM-BRFM 2984 isolated from oak limbs.</title>
        <authorList>
            <person name="Navarro D."/>
            <person name="Drula E."/>
            <person name="Chaduli D."/>
            <person name="Cazenave R."/>
            <person name="Ahrendt S."/>
            <person name="Wang J."/>
            <person name="Lipzen A."/>
            <person name="Daum C."/>
            <person name="Barry K."/>
            <person name="Grigoriev I.V."/>
            <person name="Favel A."/>
            <person name="Rosso M.N."/>
            <person name="Martin F."/>
        </authorList>
    </citation>
    <scope>NUCLEOTIDE SEQUENCE [LARGE SCALE GENOMIC DNA]</scope>
    <source>
        <strain evidence="1 2">CIRM-BRFM 2984</strain>
    </source>
</reference>
<protein>
    <recommendedName>
        <fullName evidence="3">Reverse transcriptase zinc-binding domain-containing protein</fullName>
    </recommendedName>
</protein>
<dbReference type="EMBL" id="JAWWNJ010000148">
    <property type="protein sequence ID" value="KAK6981704.1"/>
    <property type="molecule type" value="Genomic_DNA"/>
</dbReference>
<sequence>MPEDDSESEEEGRMTFDPDICLTDKSHGFRIFATEDHLTLLPAKRYSNQTSNEAITIRVNARVLNTGRINAQMCAFVSIKSKTSTSTFLDECLHLSFLDLDVEPSFQAALLGGLLYALQNAPLSVAATILCPSSFLGSVFVTNRTAYENNALHPNFSIIKSIIALLQERSARTYFKVETFQGSCKANSSDCLSVSLDTQPDLMFTSPGILLNTGSQRLFTKIIVTLKRRSSRKSTLSNLDRARHCVNDEFDYYPSDTMIWKSLRSTDINRLTRNFLWKCMHEACRVGTFWDNIPDLHHLAYCPACAVPDTMEHIALECDAPGQKRIWTLCERMWKLRFNHWPRLHWGLILGCALPHFRSARGKRLRGKERFLTIIVSTSVHLIWKIRNERILEGKIITNIEVENRWISAINSSLRRDQILTNKARFGSLGKSKQIVLETWSGVLHNEDALPDDWTRSKGVLVGIWPTTRRIGVG</sequence>
<dbReference type="Proteomes" id="UP001362999">
    <property type="component" value="Unassembled WGS sequence"/>
</dbReference>
<keyword evidence="2" id="KW-1185">Reference proteome</keyword>